<dbReference type="EMBL" id="CP058559">
    <property type="protein sequence ID" value="QNO15182.1"/>
    <property type="molecule type" value="Genomic_DNA"/>
</dbReference>
<proteinExistence type="inferred from homology"/>
<evidence type="ECO:0000313" key="7">
    <source>
        <dbReference type="Proteomes" id="UP000516160"/>
    </source>
</evidence>
<dbReference type="Pfam" id="PF00460">
    <property type="entry name" value="Flg_bb_rod"/>
    <property type="match status" value="1"/>
</dbReference>
<evidence type="ECO:0000256" key="1">
    <source>
        <dbReference type="ARBA" id="ARBA00009677"/>
    </source>
</evidence>
<dbReference type="PANTHER" id="PTHR30435:SF19">
    <property type="entry name" value="FLAGELLAR BASAL-BODY ROD PROTEIN FLGG"/>
    <property type="match status" value="1"/>
</dbReference>
<evidence type="ECO:0000256" key="2">
    <source>
        <dbReference type="RuleBase" id="RU362116"/>
    </source>
</evidence>
<keyword evidence="7" id="KW-1185">Reference proteome</keyword>
<keyword evidence="6" id="KW-0966">Cell projection</keyword>
<evidence type="ECO:0000259" key="4">
    <source>
        <dbReference type="Pfam" id="PF06429"/>
    </source>
</evidence>
<feature type="domain" description="Flagellar hook protein FlgE/F/G-like D1" evidence="5">
    <location>
        <begin position="101"/>
        <end position="167"/>
    </location>
</feature>
<evidence type="ECO:0000259" key="5">
    <source>
        <dbReference type="Pfam" id="PF22692"/>
    </source>
</evidence>
<dbReference type="Pfam" id="PF22692">
    <property type="entry name" value="LlgE_F_G_D1"/>
    <property type="match status" value="1"/>
</dbReference>
<name>A0A7G9W920_ALKCA</name>
<reference evidence="6 7" key="1">
    <citation type="submission" date="2020-07" db="EMBL/GenBank/DDBJ databases">
        <title>Alkalicella. sp. LB2 genome.</title>
        <authorList>
            <person name="Postec A."/>
            <person name="Quemeneur M."/>
        </authorList>
    </citation>
    <scope>NUCLEOTIDE SEQUENCE [LARGE SCALE GENOMIC DNA]</scope>
    <source>
        <strain evidence="6 7">LB2</strain>
    </source>
</reference>
<dbReference type="InterPro" id="IPR001444">
    <property type="entry name" value="Flag_bb_rod_N"/>
</dbReference>
<accession>A0A7G9W920</accession>
<evidence type="ECO:0000259" key="3">
    <source>
        <dbReference type="Pfam" id="PF00460"/>
    </source>
</evidence>
<dbReference type="InterPro" id="IPR053967">
    <property type="entry name" value="LlgE_F_G-like_D1"/>
</dbReference>
<organism evidence="6 7">
    <name type="scientific">Alkalicella caledoniensis</name>
    <dbReference type="NCBI Taxonomy" id="2731377"/>
    <lineage>
        <taxon>Bacteria</taxon>
        <taxon>Bacillati</taxon>
        <taxon>Bacillota</taxon>
        <taxon>Clostridia</taxon>
        <taxon>Eubacteriales</taxon>
        <taxon>Proteinivoracaceae</taxon>
        <taxon>Alkalicella</taxon>
    </lineage>
</organism>
<dbReference type="AlphaFoldDB" id="A0A7G9W920"/>
<dbReference type="RefSeq" id="WP_213165547.1">
    <property type="nucleotide sequence ID" value="NZ_CP058559.1"/>
</dbReference>
<feature type="domain" description="Flagellar basal body rod protein N-terminal" evidence="3">
    <location>
        <begin position="8"/>
        <end position="35"/>
    </location>
</feature>
<dbReference type="GO" id="GO:0009425">
    <property type="term" value="C:bacterial-type flagellum basal body"/>
    <property type="evidence" value="ECO:0007669"/>
    <property type="project" value="UniProtKB-SubCell"/>
</dbReference>
<dbReference type="Proteomes" id="UP000516160">
    <property type="component" value="Chromosome"/>
</dbReference>
<dbReference type="SUPFAM" id="SSF117143">
    <property type="entry name" value="Flagellar hook protein flgE"/>
    <property type="match status" value="1"/>
</dbReference>
<comment type="subcellular location">
    <subcellularLocation>
        <location evidence="2">Bacterial flagellum basal body</location>
    </subcellularLocation>
</comment>
<gene>
    <name evidence="6" type="ORF">HYG86_10620</name>
</gene>
<dbReference type="InterPro" id="IPR037925">
    <property type="entry name" value="FlgE/F/G-like"/>
</dbReference>
<evidence type="ECO:0000313" key="6">
    <source>
        <dbReference type="EMBL" id="QNO15182.1"/>
    </source>
</evidence>
<dbReference type="Pfam" id="PF06429">
    <property type="entry name" value="Flg_bbr_C"/>
    <property type="match status" value="1"/>
</dbReference>
<dbReference type="InterPro" id="IPR020013">
    <property type="entry name" value="Flagellar_FlgE/F/G"/>
</dbReference>
<feature type="domain" description="Flagellar basal-body/hook protein C-terminal" evidence="4">
    <location>
        <begin position="211"/>
        <end position="254"/>
    </location>
</feature>
<protein>
    <submittedName>
        <fullName evidence="6">Flagellar hook-basal body protein</fullName>
    </submittedName>
</protein>
<dbReference type="PANTHER" id="PTHR30435">
    <property type="entry name" value="FLAGELLAR PROTEIN"/>
    <property type="match status" value="1"/>
</dbReference>
<keyword evidence="6" id="KW-0282">Flagellum</keyword>
<dbReference type="KEGG" id="acae:HYG86_10620"/>
<dbReference type="NCBIfam" id="TIGR03506">
    <property type="entry name" value="FlgEFG_subfam"/>
    <property type="match status" value="2"/>
</dbReference>
<dbReference type="GO" id="GO:0071978">
    <property type="term" value="P:bacterial-type flagellum-dependent swarming motility"/>
    <property type="evidence" value="ECO:0007669"/>
    <property type="project" value="TreeGrafter"/>
</dbReference>
<dbReference type="InterPro" id="IPR010930">
    <property type="entry name" value="Flg_bb/hook_C_dom"/>
</dbReference>
<sequence length="260" mass="28106">MIRGLHISKTGMITQQRKQENIANNIVNSNTTGFKKASSAIAADKDLFLHRLNDEILRTSFGNTDKKPAVGPLGMGVFLDETLTNFLQGNMIETNIKSDLAIAGNGFFTVEQGGQLFLTRDGSFNIDSQGNLVNGDGLYLHGSNGRITLPQGHNGQFSVSTNGQISVGDQFIDTIRITTIQNPHSLDKLGNNLFATTARTTEGGVQGEIIQGYLEGSNVDLADEMVELIATMRAYEANQRAIHAHDETLGKAVNEIASVR</sequence>
<comment type="similarity">
    <text evidence="1 2">Belongs to the flagella basal body rod proteins family.</text>
</comment>
<keyword evidence="2" id="KW-0975">Bacterial flagellum</keyword>
<keyword evidence="6" id="KW-0969">Cilium</keyword>